<name>A0A8S5S049_9CAUD</name>
<evidence type="ECO:0000313" key="1">
    <source>
        <dbReference type="EMBL" id="DAF44358.1"/>
    </source>
</evidence>
<reference evidence="1" key="1">
    <citation type="journal article" date="2021" name="Proc. Natl. Acad. Sci. U.S.A.">
        <title>A Catalog of Tens of Thousands of Viruses from Human Metagenomes Reveals Hidden Associations with Chronic Diseases.</title>
        <authorList>
            <person name="Tisza M.J."/>
            <person name="Buck C.B."/>
        </authorList>
    </citation>
    <scope>NUCLEOTIDE SEQUENCE</scope>
    <source>
        <strain evidence="1">Ct8Lf7</strain>
    </source>
</reference>
<proteinExistence type="predicted"/>
<protein>
    <submittedName>
        <fullName evidence="1">Uncharacterized protein</fullName>
    </submittedName>
</protein>
<accession>A0A8S5S049</accession>
<organism evidence="1">
    <name type="scientific">Podoviridae sp. ct8Lf7</name>
    <dbReference type="NCBI Taxonomy" id="2827723"/>
    <lineage>
        <taxon>Viruses</taxon>
        <taxon>Duplodnaviria</taxon>
        <taxon>Heunggongvirae</taxon>
        <taxon>Uroviricota</taxon>
        <taxon>Caudoviricetes</taxon>
    </lineage>
</organism>
<sequence>MSAIKNIKVKGQIFDIKATYDSNGNRITETYASK</sequence>
<dbReference type="EMBL" id="BK032511">
    <property type="protein sequence ID" value="DAF44358.1"/>
    <property type="molecule type" value="Genomic_DNA"/>
</dbReference>